<dbReference type="PANTHER" id="PTHR33744">
    <property type="entry name" value="CARBOHYDRATE DIACID REGULATOR"/>
    <property type="match status" value="1"/>
</dbReference>
<feature type="domain" description="Purine catabolism PurC-like" evidence="2">
    <location>
        <begin position="5"/>
        <end position="124"/>
    </location>
</feature>
<evidence type="ECO:0000259" key="3">
    <source>
        <dbReference type="Pfam" id="PF13556"/>
    </source>
</evidence>
<dbReference type="EMBL" id="LWBR01000009">
    <property type="protein sequence ID" value="KZN97473.1"/>
    <property type="molecule type" value="Genomic_DNA"/>
</dbReference>
<name>A0A162C901_9BACI</name>
<dbReference type="Gene3D" id="1.10.10.2840">
    <property type="entry name" value="PucR C-terminal helix-turn-helix domain"/>
    <property type="match status" value="1"/>
</dbReference>
<dbReference type="InterPro" id="IPR012914">
    <property type="entry name" value="PucR_dom"/>
</dbReference>
<dbReference type="AlphaFoldDB" id="A0A162C901"/>
<keyword evidence="6" id="KW-1185">Reference proteome</keyword>
<feature type="domain" description="CdaR GGDEF-like" evidence="4">
    <location>
        <begin position="290"/>
        <end position="421"/>
    </location>
</feature>
<proteinExistence type="inferred from homology"/>
<sequence>MKISEILKIPVMKNAKLIAGHNGKDREVFSVNMMDAPDIIDFLKPNELLVTTAFHLKDNPNDLLALIKNMADQQCAGLAIKMKRFLEEIPEACLKYANEKNFPIIELPIEVTLGEVVNQTLSYILDKRTNELLNAIEIHQQFTNHILRGKGLVSLLENLANLIGCPILLLDQHFRMIASSSSVTSSLPEIEEMYTDGFRFFLQPSSYTCFSIISSKRTVSVFPIYTHESNSGCLIVFDAIPFHNPSLVLTIEQATNVISFELMKKNALKQHKRKVQNEFFINFTDGAFQSKEEIVIKAKEFKIRNDQSYFCAAGKLDERKKSLTFTQFHKENERIFEFMEKEADAFPNPVHFFVKGNIGILLFPIQKSWLELHSSIMPFLKELQAKIRSRFQRTVSFGIGSLCQQFLDVKKGYKEALEVLEEEQYSGNQEFIQIHKKKDIYTLLKMIPKEELIDFYEQILTNLSDPADSEKQALLQTLFLFLENHCHISETAKKLFVHRNTVIYRLEKCEELIGKSLKDPEATISLRLAFRIKNLLQL</sequence>
<evidence type="ECO:0000259" key="2">
    <source>
        <dbReference type="Pfam" id="PF07905"/>
    </source>
</evidence>
<protein>
    <submittedName>
        <fullName evidence="5">PucR family transcriptional regulator</fullName>
    </submittedName>
</protein>
<dbReference type="Pfam" id="PF13556">
    <property type="entry name" value="HTH_30"/>
    <property type="match status" value="1"/>
</dbReference>
<dbReference type="PANTHER" id="PTHR33744:SF1">
    <property type="entry name" value="DNA-BINDING TRANSCRIPTIONAL ACTIVATOR ADER"/>
    <property type="match status" value="1"/>
</dbReference>
<dbReference type="InterPro" id="IPR042070">
    <property type="entry name" value="PucR_C-HTH_sf"/>
</dbReference>
<dbReference type="Pfam" id="PF17853">
    <property type="entry name" value="GGDEF_2"/>
    <property type="match status" value="1"/>
</dbReference>
<gene>
    <name evidence="5" type="ORF">AZI98_03445</name>
</gene>
<evidence type="ECO:0000313" key="5">
    <source>
        <dbReference type="EMBL" id="KZN97473.1"/>
    </source>
</evidence>
<dbReference type="Pfam" id="PF07905">
    <property type="entry name" value="PucR"/>
    <property type="match status" value="1"/>
</dbReference>
<dbReference type="RefSeq" id="WP_063386898.1">
    <property type="nucleotide sequence ID" value="NZ_LWBR01000009.1"/>
</dbReference>
<dbReference type="STRING" id="33936.AZI98_03445"/>
<dbReference type="OrthoDB" id="142218at2"/>
<dbReference type="InterPro" id="IPR041522">
    <property type="entry name" value="CdaR_GGDEF"/>
</dbReference>
<comment type="caution">
    <text evidence="5">The sequence shown here is derived from an EMBL/GenBank/DDBJ whole genome shotgun (WGS) entry which is preliminary data.</text>
</comment>
<evidence type="ECO:0000313" key="6">
    <source>
        <dbReference type="Proteomes" id="UP000076476"/>
    </source>
</evidence>
<comment type="similarity">
    <text evidence="1">Belongs to the CdaR family.</text>
</comment>
<feature type="domain" description="PucR C-terminal helix-turn-helix" evidence="3">
    <location>
        <begin position="474"/>
        <end position="532"/>
    </location>
</feature>
<dbReference type="Proteomes" id="UP000076476">
    <property type="component" value="Unassembled WGS sequence"/>
</dbReference>
<organism evidence="5 6">
    <name type="scientific">Aeribacillus pallidus</name>
    <dbReference type="NCBI Taxonomy" id="33936"/>
    <lineage>
        <taxon>Bacteria</taxon>
        <taxon>Bacillati</taxon>
        <taxon>Bacillota</taxon>
        <taxon>Bacilli</taxon>
        <taxon>Bacillales</taxon>
        <taxon>Bacillaceae</taxon>
        <taxon>Aeribacillus</taxon>
    </lineage>
</organism>
<reference evidence="5 6" key="1">
    <citation type="submission" date="2016-04" db="EMBL/GenBank/DDBJ databases">
        <title>Draft genome sequence of Aeribacillus pallidus 8m3 from petroleum reservoir.</title>
        <authorList>
            <person name="Poltaraus A.B."/>
            <person name="Nazina T.N."/>
            <person name="Tourova T.P."/>
            <person name="Malakho S.M."/>
            <person name="Korshunova A.V."/>
            <person name="Sokolova D.S."/>
        </authorList>
    </citation>
    <scope>NUCLEOTIDE SEQUENCE [LARGE SCALE GENOMIC DNA]</scope>
    <source>
        <strain evidence="5 6">8m3</strain>
    </source>
</reference>
<evidence type="ECO:0000259" key="4">
    <source>
        <dbReference type="Pfam" id="PF17853"/>
    </source>
</evidence>
<dbReference type="InterPro" id="IPR025736">
    <property type="entry name" value="PucR_C-HTH_dom"/>
</dbReference>
<evidence type="ECO:0000256" key="1">
    <source>
        <dbReference type="ARBA" id="ARBA00006754"/>
    </source>
</evidence>
<accession>A0A162C901</accession>
<dbReference type="InterPro" id="IPR051448">
    <property type="entry name" value="CdaR-like_regulators"/>
</dbReference>